<evidence type="ECO:0000313" key="10">
    <source>
        <dbReference type="Proteomes" id="UP000694255"/>
    </source>
</evidence>
<dbReference type="FunFam" id="2.40.30.10:FF:000004">
    <property type="entry name" value="50S ribosomal protein L3"/>
    <property type="match status" value="1"/>
</dbReference>
<dbReference type="InterPro" id="IPR000597">
    <property type="entry name" value="Ribosomal_uL3"/>
</dbReference>
<evidence type="ECO:0000256" key="2">
    <source>
        <dbReference type="ARBA" id="ARBA00006540"/>
    </source>
</evidence>
<dbReference type="RefSeq" id="XP_049263437.1">
    <property type="nucleotide sequence ID" value="XM_049407127.1"/>
</dbReference>
<evidence type="ECO:0000256" key="6">
    <source>
        <dbReference type="ARBA" id="ARBA00023274"/>
    </source>
</evidence>
<keyword evidence="4 8" id="KW-0689">Ribosomal protein</keyword>
<reference evidence="9 10" key="1">
    <citation type="journal article" date="2021" name="DNA Res.">
        <title>Genome analysis of Candida subhashii reveals its hybrid nature and dual mitochondrial genome conformations.</title>
        <authorList>
            <person name="Mixao V."/>
            <person name="Hegedusova E."/>
            <person name="Saus E."/>
            <person name="Pryszcz L.P."/>
            <person name="Cillingova A."/>
            <person name="Nosek J."/>
            <person name="Gabaldon T."/>
        </authorList>
    </citation>
    <scope>NUCLEOTIDE SEQUENCE [LARGE SCALE GENOMIC DNA]</scope>
    <source>
        <strain evidence="9 10">CBS 10753</strain>
    </source>
</reference>
<dbReference type="NCBIfam" id="TIGR03625">
    <property type="entry name" value="L3_bact"/>
    <property type="match status" value="1"/>
</dbReference>
<evidence type="ECO:0000256" key="3">
    <source>
        <dbReference type="ARBA" id="ARBA00022946"/>
    </source>
</evidence>
<comment type="similarity">
    <text evidence="2 8">Belongs to the universal ribosomal protein uL3 family.</text>
</comment>
<dbReference type="Proteomes" id="UP000694255">
    <property type="component" value="Unassembled WGS sequence"/>
</dbReference>
<dbReference type="GO" id="GO:0003735">
    <property type="term" value="F:structural constituent of ribosome"/>
    <property type="evidence" value="ECO:0007669"/>
    <property type="project" value="InterPro"/>
</dbReference>
<keyword evidence="5" id="KW-0496">Mitochondrion</keyword>
<evidence type="ECO:0000256" key="4">
    <source>
        <dbReference type="ARBA" id="ARBA00022980"/>
    </source>
</evidence>
<comment type="subcellular location">
    <subcellularLocation>
        <location evidence="1">Mitochondrion</location>
    </subcellularLocation>
</comment>
<dbReference type="PANTHER" id="PTHR11229">
    <property type="entry name" value="50S RIBOSOMAL PROTEIN L3"/>
    <property type="match status" value="1"/>
</dbReference>
<name>A0A8J5QVY0_9ASCO</name>
<evidence type="ECO:0000256" key="5">
    <source>
        <dbReference type="ARBA" id="ARBA00023128"/>
    </source>
</evidence>
<dbReference type="OrthoDB" id="274683at2759"/>
<keyword evidence="10" id="KW-1185">Reference proteome</keyword>
<dbReference type="EMBL" id="JAGSYN010000143">
    <property type="protein sequence ID" value="KAG7663205.1"/>
    <property type="molecule type" value="Genomic_DNA"/>
</dbReference>
<sequence>MFAPINSRVINNLGRNSLVTFTRSVAQITSIHAITSIKTEPSVKQHTVEEGNKRKMLLERPGLFGIKRGMITWFTEDGLNHAATVVEIDSCEVVGHKKKEETGYDSVIIGAIDKLKNVRNADLKKFTEAGVCPKQKHGEFRIRGTNEAGFIPVGTELRADYFAVGQMVDVAGITKGKGFAGVMKRHGFKGLKATHGVSKAHRSAGGMGGNQNPGRVLPGKKMAGRMGGRNNTAFNKEVLHVDGDAGVLILKGNIPGPNKSIVKIRDAVKLYGQSLNVLAKQ</sequence>
<keyword evidence="6 8" id="KW-0687">Ribonucleoprotein</keyword>
<evidence type="ECO:0000256" key="1">
    <source>
        <dbReference type="ARBA" id="ARBA00004173"/>
    </source>
</evidence>
<dbReference type="PANTHER" id="PTHR11229:SF8">
    <property type="entry name" value="LARGE RIBOSOMAL SUBUNIT PROTEIN UL3M"/>
    <property type="match status" value="1"/>
</dbReference>
<dbReference type="GO" id="GO:0006412">
    <property type="term" value="P:translation"/>
    <property type="evidence" value="ECO:0007669"/>
    <property type="project" value="InterPro"/>
</dbReference>
<proteinExistence type="inferred from homology"/>
<dbReference type="AlphaFoldDB" id="A0A8J5QVY0"/>
<comment type="caution">
    <text evidence="9">The sequence shown here is derived from an EMBL/GenBank/DDBJ whole genome shotgun (WGS) entry which is preliminary data.</text>
</comment>
<evidence type="ECO:0000256" key="7">
    <source>
        <dbReference type="ARBA" id="ARBA00035209"/>
    </source>
</evidence>
<dbReference type="GeneID" id="73470088"/>
<evidence type="ECO:0000313" key="9">
    <source>
        <dbReference type="EMBL" id="KAG7663205.1"/>
    </source>
</evidence>
<organism evidence="9 10">
    <name type="scientific">[Candida] subhashii</name>
    <dbReference type="NCBI Taxonomy" id="561895"/>
    <lineage>
        <taxon>Eukaryota</taxon>
        <taxon>Fungi</taxon>
        <taxon>Dikarya</taxon>
        <taxon>Ascomycota</taxon>
        <taxon>Saccharomycotina</taxon>
        <taxon>Pichiomycetes</taxon>
        <taxon>Debaryomycetaceae</taxon>
        <taxon>Spathaspora</taxon>
    </lineage>
</organism>
<dbReference type="GO" id="GO:0005762">
    <property type="term" value="C:mitochondrial large ribosomal subunit"/>
    <property type="evidence" value="ECO:0007669"/>
    <property type="project" value="TreeGrafter"/>
</dbReference>
<dbReference type="Pfam" id="PF00297">
    <property type="entry name" value="Ribosomal_L3"/>
    <property type="match status" value="1"/>
</dbReference>
<dbReference type="InterPro" id="IPR019927">
    <property type="entry name" value="Ribosomal_uL3_bac/org-type"/>
</dbReference>
<protein>
    <recommendedName>
        <fullName evidence="7">Large ribosomal subunit protein uL3m</fullName>
    </recommendedName>
</protein>
<dbReference type="InterPro" id="IPR019926">
    <property type="entry name" value="Ribosomal_uL3_CS"/>
</dbReference>
<dbReference type="PROSITE" id="PS00474">
    <property type="entry name" value="RIBOSOMAL_L3"/>
    <property type="match status" value="1"/>
</dbReference>
<gene>
    <name evidence="9" type="ORF">J8A68_003287</name>
</gene>
<accession>A0A8J5QVY0</accession>
<keyword evidence="3" id="KW-0809">Transit peptide</keyword>
<evidence type="ECO:0000256" key="8">
    <source>
        <dbReference type="RuleBase" id="RU003905"/>
    </source>
</evidence>